<keyword evidence="4 8" id="KW-0479">Metal-binding</keyword>
<dbReference type="Pfam" id="PF00067">
    <property type="entry name" value="p450"/>
    <property type="match status" value="1"/>
</dbReference>
<dbReference type="PANTHER" id="PTHR24300:SF376">
    <property type="entry name" value="CYTOCHROME P450 15A1"/>
    <property type="match status" value="1"/>
</dbReference>
<dbReference type="InterPro" id="IPR001128">
    <property type="entry name" value="Cyt_P450"/>
</dbReference>
<comment type="similarity">
    <text evidence="2 9">Belongs to the cytochrome P450 family.</text>
</comment>
<evidence type="ECO:0000256" key="9">
    <source>
        <dbReference type="RuleBase" id="RU000461"/>
    </source>
</evidence>
<evidence type="ECO:0000256" key="4">
    <source>
        <dbReference type="ARBA" id="ARBA00022723"/>
    </source>
</evidence>
<organism evidence="10">
    <name type="scientific">Maconellicoccus hirsutus</name>
    <name type="common">Pink hibiscus mealybug</name>
    <dbReference type="NCBI Taxonomy" id="177089"/>
    <lineage>
        <taxon>Eukaryota</taxon>
        <taxon>Metazoa</taxon>
        <taxon>Ecdysozoa</taxon>
        <taxon>Arthropoda</taxon>
        <taxon>Hexapoda</taxon>
        <taxon>Insecta</taxon>
        <taxon>Pterygota</taxon>
        <taxon>Neoptera</taxon>
        <taxon>Paraneoptera</taxon>
        <taxon>Hemiptera</taxon>
        <taxon>Sternorrhyncha</taxon>
        <taxon>Coccoidea</taxon>
        <taxon>Pseudococcidae</taxon>
        <taxon>Maconellicoccus</taxon>
    </lineage>
</organism>
<dbReference type="AlphaFoldDB" id="A0AAT9UU50"/>
<dbReference type="GO" id="GO:0020037">
    <property type="term" value="F:heme binding"/>
    <property type="evidence" value="ECO:0007669"/>
    <property type="project" value="InterPro"/>
</dbReference>
<evidence type="ECO:0000256" key="8">
    <source>
        <dbReference type="PIRSR" id="PIRSR602401-1"/>
    </source>
</evidence>
<reference evidence="10" key="1">
    <citation type="submission" date="2023-06" db="EMBL/GenBank/DDBJ databases">
        <title>Identification of Cytochrome P450s in Maconellicoccus hirsutus.</title>
        <authorList>
            <person name="Selvamani S.B."/>
            <person name="Negi N."/>
            <person name="Nagarjuna Reddy K.V."/>
            <person name="Ramasamy G.G."/>
        </authorList>
    </citation>
    <scope>NUCLEOTIDE SEQUENCE</scope>
</reference>
<dbReference type="InterPro" id="IPR050182">
    <property type="entry name" value="Cytochrome_P450_fam2"/>
</dbReference>
<dbReference type="InterPro" id="IPR036396">
    <property type="entry name" value="Cyt_P450_sf"/>
</dbReference>
<keyword evidence="3 8" id="KW-0349">Heme</keyword>
<dbReference type="PROSITE" id="PS00086">
    <property type="entry name" value="CYTOCHROME_P450"/>
    <property type="match status" value="1"/>
</dbReference>
<evidence type="ECO:0000256" key="2">
    <source>
        <dbReference type="ARBA" id="ARBA00010617"/>
    </source>
</evidence>
<name>A0AAT9UU50_MACHI</name>
<evidence type="ECO:0000256" key="1">
    <source>
        <dbReference type="ARBA" id="ARBA00001971"/>
    </source>
</evidence>
<feature type="binding site" description="axial binding residue" evidence="8">
    <location>
        <position position="437"/>
    </location>
    <ligand>
        <name>heme</name>
        <dbReference type="ChEBI" id="CHEBI:30413"/>
    </ligand>
    <ligandPart>
        <name>Fe</name>
        <dbReference type="ChEBI" id="CHEBI:18248"/>
    </ligandPart>
</feature>
<dbReference type="InterPro" id="IPR002401">
    <property type="entry name" value="Cyt_P450_E_grp-I"/>
</dbReference>
<dbReference type="CDD" id="cd20651">
    <property type="entry name" value="CYP15A1-like"/>
    <property type="match status" value="1"/>
</dbReference>
<dbReference type="GO" id="GO:0006082">
    <property type="term" value="P:organic acid metabolic process"/>
    <property type="evidence" value="ECO:0007669"/>
    <property type="project" value="TreeGrafter"/>
</dbReference>
<protein>
    <submittedName>
        <fullName evidence="10">Cytochrome P450 305A22</fullName>
    </submittedName>
</protein>
<dbReference type="GO" id="GO:0005737">
    <property type="term" value="C:cytoplasm"/>
    <property type="evidence" value="ECO:0007669"/>
    <property type="project" value="TreeGrafter"/>
</dbReference>
<dbReference type="FunFam" id="1.10.630.10:FF:000036">
    <property type="entry name" value="CYtochrome P450 family"/>
    <property type="match status" value="1"/>
</dbReference>
<evidence type="ECO:0000256" key="3">
    <source>
        <dbReference type="ARBA" id="ARBA00022617"/>
    </source>
</evidence>
<keyword evidence="6 8" id="KW-0408">Iron</keyword>
<evidence type="ECO:0000256" key="5">
    <source>
        <dbReference type="ARBA" id="ARBA00023002"/>
    </source>
</evidence>
<dbReference type="GO" id="GO:0005506">
    <property type="term" value="F:iron ion binding"/>
    <property type="evidence" value="ECO:0007669"/>
    <property type="project" value="InterPro"/>
</dbReference>
<proteinExistence type="evidence at transcript level"/>
<dbReference type="SUPFAM" id="SSF48264">
    <property type="entry name" value="Cytochrome P450"/>
    <property type="match status" value="1"/>
</dbReference>
<keyword evidence="7 9" id="KW-0503">Monooxygenase</keyword>
<evidence type="ECO:0000256" key="7">
    <source>
        <dbReference type="ARBA" id="ARBA00023033"/>
    </source>
</evidence>
<dbReference type="PRINTS" id="PR00385">
    <property type="entry name" value="P450"/>
</dbReference>
<dbReference type="Gene3D" id="1.10.630.10">
    <property type="entry name" value="Cytochrome P450"/>
    <property type="match status" value="1"/>
</dbReference>
<dbReference type="PRINTS" id="PR00463">
    <property type="entry name" value="EP450I"/>
</dbReference>
<dbReference type="GO" id="GO:0016712">
    <property type="term" value="F:oxidoreductase activity, acting on paired donors, with incorporation or reduction of molecular oxygen, reduced flavin or flavoprotein as one donor, and incorporation of one atom of oxygen"/>
    <property type="evidence" value="ECO:0007669"/>
    <property type="project" value="TreeGrafter"/>
</dbReference>
<evidence type="ECO:0000256" key="6">
    <source>
        <dbReference type="ARBA" id="ARBA00023004"/>
    </source>
</evidence>
<accession>A0AAT9UU50</accession>
<sequence>MSLFIIACIFIITVLYLISTVKKPSNFPPGPRRWPIVGNTFLIKKLSKDLGGQYKALIKLHQDYKSNIIGLKLGSDEYVVVFGRRLVQHVFTKDEFQGRPDGFFIRLRTMGTRKGITMTDGKLWHEQRKFAETQLKHLGFGTVKMENLIKDELEDILLSLGDYQEDISLNQKLSSSFLNVLWTIIGGKQFNKDADRLGALLNLLRERSKAFDMAGGLLNQLPWLRFIAPDYCGYTCIQSLNTKLFELFQDIISEHKKTITDETRDFIDAYLHEKDSSNPDTSTFTDEQLVALCLDFFIAGALTTSYTLDFAVMATTRHPEVQKKLHEEIDKVLKYKQMPSIEDKARLPYVEALLLESQRLQHVAPTAGPRRVLKDTSIDGYSIPKNTIVLLSLRSIHYDKEKWSDPEVFRPERFLTPDGNLIPDEGLCTFGLGKRRCPGEVLAKSFLFLAFTALFNRYKVTFPEGKEPNSAPGAGILLSPQPYTVNLRARGVNDS</sequence>
<dbReference type="GO" id="GO:0006805">
    <property type="term" value="P:xenobiotic metabolic process"/>
    <property type="evidence" value="ECO:0007669"/>
    <property type="project" value="TreeGrafter"/>
</dbReference>
<keyword evidence="5 9" id="KW-0560">Oxidoreductase</keyword>
<evidence type="ECO:0000313" key="10">
    <source>
        <dbReference type="EMBL" id="WIM41652.1"/>
    </source>
</evidence>
<dbReference type="GO" id="GO:0008395">
    <property type="term" value="F:steroid hydroxylase activity"/>
    <property type="evidence" value="ECO:0007669"/>
    <property type="project" value="TreeGrafter"/>
</dbReference>
<comment type="cofactor">
    <cofactor evidence="1 8">
        <name>heme</name>
        <dbReference type="ChEBI" id="CHEBI:30413"/>
    </cofactor>
</comment>
<dbReference type="InterPro" id="IPR017972">
    <property type="entry name" value="Cyt_P450_CS"/>
</dbReference>
<dbReference type="EMBL" id="OR117212">
    <property type="protein sequence ID" value="WIM41652.1"/>
    <property type="molecule type" value="mRNA"/>
</dbReference>
<dbReference type="PANTHER" id="PTHR24300">
    <property type="entry name" value="CYTOCHROME P450 508A4-RELATED"/>
    <property type="match status" value="1"/>
</dbReference>